<comment type="caution">
    <text evidence="1">The sequence shown here is derived from an EMBL/GenBank/DDBJ whole genome shotgun (WGS) entry which is preliminary data.</text>
</comment>
<protein>
    <submittedName>
        <fullName evidence="1">Uncharacterized protein</fullName>
    </submittedName>
</protein>
<name>A0A8S3BUC3_9BILA</name>
<gene>
    <name evidence="1" type="ORF">BYL167_LOCUS50630</name>
    <name evidence="2" type="ORF">GIL414_LOCUS58823</name>
</gene>
<reference evidence="1" key="1">
    <citation type="submission" date="2021-02" db="EMBL/GenBank/DDBJ databases">
        <authorList>
            <person name="Nowell W R."/>
        </authorList>
    </citation>
    <scope>NUCLEOTIDE SEQUENCE</scope>
</reference>
<evidence type="ECO:0000313" key="1">
    <source>
        <dbReference type="EMBL" id="CAF4862665.1"/>
    </source>
</evidence>
<dbReference type="EMBL" id="CAJOBH010156065">
    <property type="protein sequence ID" value="CAF4862665.1"/>
    <property type="molecule type" value="Genomic_DNA"/>
</dbReference>
<dbReference type="EMBL" id="CAJOBJ010219343">
    <property type="protein sequence ID" value="CAF5029536.1"/>
    <property type="molecule type" value="Genomic_DNA"/>
</dbReference>
<dbReference type="Proteomes" id="UP000681967">
    <property type="component" value="Unassembled WGS sequence"/>
</dbReference>
<organism evidence="1 3">
    <name type="scientific">Rotaria magnacalcarata</name>
    <dbReference type="NCBI Taxonomy" id="392030"/>
    <lineage>
        <taxon>Eukaryota</taxon>
        <taxon>Metazoa</taxon>
        <taxon>Spiralia</taxon>
        <taxon>Gnathifera</taxon>
        <taxon>Rotifera</taxon>
        <taxon>Eurotatoria</taxon>
        <taxon>Bdelloidea</taxon>
        <taxon>Philodinida</taxon>
        <taxon>Philodinidae</taxon>
        <taxon>Rotaria</taxon>
    </lineage>
</organism>
<proteinExistence type="predicted"/>
<dbReference type="AlphaFoldDB" id="A0A8S3BUC3"/>
<feature type="non-terminal residue" evidence="1">
    <location>
        <position position="58"/>
    </location>
</feature>
<evidence type="ECO:0000313" key="3">
    <source>
        <dbReference type="Proteomes" id="UP000681967"/>
    </source>
</evidence>
<dbReference type="Proteomes" id="UP000681720">
    <property type="component" value="Unassembled WGS sequence"/>
</dbReference>
<sequence>NTLFDDTSFQLSLQELENRFNEMPIEMLHPLLEGGGDSEFEKRQEELDKIIERQPLAV</sequence>
<feature type="non-terminal residue" evidence="1">
    <location>
        <position position="1"/>
    </location>
</feature>
<evidence type="ECO:0000313" key="2">
    <source>
        <dbReference type="EMBL" id="CAF5029536.1"/>
    </source>
</evidence>
<accession>A0A8S3BUC3</accession>